<dbReference type="RefSeq" id="WP_065394774.1">
    <property type="nucleotide sequence ID" value="NZ_MAYH01000023.1"/>
</dbReference>
<dbReference type="InterPro" id="IPR032675">
    <property type="entry name" value="LRR_dom_sf"/>
</dbReference>
<protein>
    <recommendedName>
        <fullName evidence="3">Leucine-rich repeat domain-containing protein</fullName>
    </recommendedName>
</protein>
<dbReference type="Gene3D" id="3.80.10.10">
    <property type="entry name" value="Ribonuclease Inhibitor"/>
    <property type="match status" value="1"/>
</dbReference>
<keyword evidence="2" id="KW-1185">Reference proteome</keyword>
<name>A0A1B8ZLU3_9FLAO</name>
<accession>A0A1B8ZLU3</accession>
<organism evidence="1 2">
    <name type="scientific">Chryseobacterium artocarpi</name>
    <dbReference type="NCBI Taxonomy" id="1414727"/>
    <lineage>
        <taxon>Bacteria</taxon>
        <taxon>Pseudomonadati</taxon>
        <taxon>Bacteroidota</taxon>
        <taxon>Flavobacteriia</taxon>
        <taxon>Flavobacteriales</taxon>
        <taxon>Weeksellaceae</taxon>
        <taxon>Chryseobacterium group</taxon>
        <taxon>Chryseobacterium</taxon>
    </lineage>
</organism>
<dbReference type="EMBL" id="MAYH01000023">
    <property type="protein sequence ID" value="OCA72555.1"/>
    <property type="molecule type" value="Genomic_DNA"/>
</dbReference>
<evidence type="ECO:0000313" key="1">
    <source>
        <dbReference type="EMBL" id="OCA72555.1"/>
    </source>
</evidence>
<comment type="caution">
    <text evidence="1">The sequence shown here is derived from an EMBL/GenBank/DDBJ whole genome shotgun (WGS) entry which is preliminary data.</text>
</comment>
<dbReference type="SUPFAM" id="SSF52058">
    <property type="entry name" value="L domain-like"/>
    <property type="match status" value="1"/>
</dbReference>
<reference evidence="1 2" key="1">
    <citation type="submission" date="2016-07" db="EMBL/GenBank/DDBJ databases">
        <authorList>
            <person name="Jeong J.-J."/>
            <person name="Kim D.W."/>
            <person name="Sang M.K."/>
            <person name="Choi I.-G."/>
            <person name="Kim K.D."/>
        </authorList>
    </citation>
    <scope>NUCLEOTIDE SEQUENCE [LARGE SCALE GENOMIC DNA]</scope>
    <source>
        <strain evidence="1 2">UTM-3</strain>
    </source>
</reference>
<evidence type="ECO:0000313" key="2">
    <source>
        <dbReference type="Proteomes" id="UP000092651"/>
    </source>
</evidence>
<dbReference type="OrthoDB" id="1412682at2"/>
<gene>
    <name evidence="1" type="ORF">BBI01_10600</name>
</gene>
<sequence>MMVDLHTMTFSDIENISDEKNKILTVRIEEKVEIEKLITLNKILLEKKLLISVIIESESFHSDHVVSGIHVFQYLSNVSKLKIYVSDYDEPLETLNFLKNIHYLSYLDISTHAKKNLQLDELKRFSELKYFSYLCEGLSKEQYSTINAFSQMECLAVYDLNLKLINNHQLIRELRVHRKLIDPELFLEKFPNLENLTLEKCNGLNFQKNIAVQPNLVNVSLRYMNEINEIPKFKNPEKIKKLSLLGLKNLKSIDYIQEMENLEVLEITHIRNMNIESFLILKQLKKLKQVYLVFEKAHLNIEFEKFAIENRLPFI</sequence>
<proteinExistence type="predicted"/>
<dbReference type="Proteomes" id="UP000092651">
    <property type="component" value="Unassembled WGS sequence"/>
</dbReference>
<dbReference type="AlphaFoldDB" id="A0A1B8ZLU3"/>
<evidence type="ECO:0008006" key="3">
    <source>
        <dbReference type="Google" id="ProtNLM"/>
    </source>
</evidence>